<keyword evidence="1" id="KW-0238">DNA-binding</keyword>
<keyword evidence="3" id="KW-1185">Reference proteome</keyword>
<dbReference type="Proteomes" id="UP000520767">
    <property type="component" value="Unassembled WGS sequence"/>
</dbReference>
<dbReference type="InterPro" id="IPR011010">
    <property type="entry name" value="DNA_brk_join_enz"/>
</dbReference>
<protein>
    <submittedName>
        <fullName evidence="2">Site-specific recombinase XerD</fullName>
    </submittedName>
</protein>
<dbReference type="AlphaFoldDB" id="A0A7W7Q516"/>
<comment type="caution">
    <text evidence="2">The sequence shown here is derived from an EMBL/GenBank/DDBJ whole genome shotgun (WGS) entry which is preliminary data.</text>
</comment>
<name>A0A7W7Q516_9PSEU</name>
<dbReference type="InterPro" id="IPR010998">
    <property type="entry name" value="Integrase_recombinase_N"/>
</dbReference>
<evidence type="ECO:0000313" key="2">
    <source>
        <dbReference type="EMBL" id="MBB4907012.1"/>
    </source>
</evidence>
<evidence type="ECO:0000256" key="1">
    <source>
        <dbReference type="ARBA" id="ARBA00023125"/>
    </source>
</evidence>
<reference evidence="2 3" key="1">
    <citation type="submission" date="2020-08" db="EMBL/GenBank/DDBJ databases">
        <title>Genomic Encyclopedia of Type Strains, Phase III (KMG-III): the genomes of soil and plant-associated and newly described type strains.</title>
        <authorList>
            <person name="Whitman W."/>
        </authorList>
    </citation>
    <scope>NUCLEOTIDE SEQUENCE [LARGE SCALE GENOMIC DNA]</scope>
    <source>
        <strain evidence="2 3">CECT 8960</strain>
    </source>
</reference>
<dbReference type="GO" id="GO:0003677">
    <property type="term" value="F:DNA binding"/>
    <property type="evidence" value="ECO:0007669"/>
    <property type="project" value="UniProtKB-KW"/>
</dbReference>
<proteinExistence type="predicted"/>
<dbReference type="EMBL" id="JACHJQ010000003">
    <property type="protein sequence ID" value="MBB4907012.1"/>
    <property type="molecule type" value="Genomic_DNA"/>
</dbReference>
<dbReference type="SUPFAM" id="SSF56349">
    <property type="entry name" value="DNA breaking-rejoining enzymes"/>
    <property type="match status" value="1"/>
</dbReference>
<gene>
    <name evidence="2" type="ORF">FHR82_003232</name>
</gene>
<accession>A0A7W7Q516</accession>
<sequence>MTTYDDTLRLRVVPGVGSLRIRELTVGTAERFLNAVRDKTEPSAAKHAKTVLSQAMGLAARHAAVEHNPLRNVSPITTEKELARALTLDEVRKLRAGLRAYERAWHGTSQISWTSCSGRGCGSARRWQ</sequence>
<evidence type="ECO:0000313" key="3">
    <source>
        <dbReference type="Proteomes" id="UP000520767"/>
    </source>
</evidence>
<organism evidence="2 3">
    <name type="scientific">Actinophytocola algeriensis</name>
    <dbReference type="NCBI Taxonomy" id="1768010"/>
    <lineage>
        <taxon>Bacteria</taxon>
        <taxon>Bacillati</taxon>
        <taxon>Actinomycetota</taxon>
        <taxon>Actinomycetes</taxon>
        <taxon>Pseudonocardiales</taxon>
        <taxon>Pseudonocardiaceae</taxon>
    </lineage>
</organism>
<dbReference type="Gene3D" id="1.10.150.130">
    <property type="match status" value="1"/>
</dbReference>